<feature type="domain" description="Cyclic nucleotide-binding" evidence="9">
    <location>
        <begin position="512"/>
        <end position="586"/>
    </location>
</feature>
<feature type="region of interest" description="Disordered" evidence="7">
    <location>
        <begin position="688"/>
        <end position="709"/>
    </location>
</feature>
<dbReference type="InterPro" id="IPR018490">
    <property type="entry name" value="cNMP-bd_dom_sf"/>
</dbReference>
<feature type="compositionally biased region" description="Basic and acidic residues" evidence="7">
    <location>
        <begin position="693"/>
        <end position="703"/>
    </location>
</feature>
<comment type="subcellular location">
    <subcellularLocation>
        <location evidence="1">Membrane</location>
        <topology evidence="1">Multi-pass membrane protein</topology>
    </subcellularLocation>
</comment>
<dbReference type="EMBL" id="CAMXCT030000598">
    <property type="protein sequence ID" value="CAL4768249.1"/>
    <property type="molecule type" value="Genomic_DNA"/>
</dbReference>
<dbReference type="GO" id="GO:0098855">
    <property type="term" value="C:HCN channel complex"/>
    <property type="evidence" value="ECO:0007669"/>
    <property type="project" value="TreeGrafter"/>
</dbReference>
<feature type="region of interest" description="Disordered" evidence="7">
    <location>
        <begin position="32"/>
        <end position="65"/>
    </location>
</feature>
<dbReference type="InterPro" id="IPR005821">
    <property type="entry name" value="Ion_trans_dom"/>
</dbReference>
<keyword evidence="3 8" id="KW-0812">Transmembrane</keyword>
<feature type="compositionally biased region" description="Basic and acidic residues" evidence="7">
    <location>
        <begin position="54"/>
        <end position="63"/>
    </location>
</feature>
<dbReference type="OrthoDB" id="423278at2759"/>
<evidence type="ECO:0000313" key="12">
    <source>
        <dbReference type="EMBL" id="CAL4768249.1"/>
    </source>
</evidence>
<feature type="transmembrane region" description="Helical" evidence="8">
    <location>
        <begin position="178"/>
        <end position="201"/>
    </location>
</feature>
<evidence type="ECO:0000256" key="7">
    <source>
        <dbReference type="SAM" id="MobiDB-lite"/>
    </source>
</evidence>
<comment type="caution">
    <text evidence="10">The sequence shown here is derived from an EMBL/GenBank/DDBJ whole genome shotgun (WGS) entry which is preliminary data.</text>
</comment>
<dbReference type="InterPro" id="IPR051413">
    <property type="entry name" value="K/Na_HCN_channel"/>
</dbReference>
<dbReference type="InterPro" id="IPR000595">
    <property type="entry name" value="cNMP-bd_dom"/>
</dbReference>
<name>A0A9P1BXD4_9DINO</name>
<reference evidence="10" key="1">
    <citation type="submission" date="2022-10" db="EMBL/GenBank/DDBJ databases">
        <authorList>
            <person name="Chen Y."/>
            <person name="Dougan E. K."/>
            <person name="Chan C."/>
            <person name="Rhodes N."/>
            <person name="Thang M."/>
        </authorList>
    </citation>
    <scope>NUCLEOTIDE SEQUENCE</scope>
</reference>
<dbReference type="PANTHER" id="PTHR45689:SF5">
    <property type="entry name" value="I[[H]] CHANNEL, ISOFORM E"/>
    <property type="match status" value="1"/>
</dbReference>
<dbReference type="Gene3D" id="2.60.120.10">
    <property type="entry name" value="Jelly Rolls"/>
    <property type="match status" value="1"/>
</dbReference>
<dbReference type="Gene3D" id="1.10.287.70">
    <property type="match status" value="1"/>
</dbReference>
<reference evidence="11" key="2">
    <citation type="submission" date="2024-04" db="EMBL/GenBank/DDBJ databases">
        <authorList>
            <person name="Chen Y."/>
            <person name="Shah S."/>
            <person name="Dougan E. K."/>
            <person name="Thang M."/>
            <person name="Chan C."/>
        </authorList>
    </citation>
    <scope>NUCLEOTIDE SEQUENCE [LARGE SCALE GENOMIC DNA]</scope>
</reference>
<dbReference type="InterPro" id="IPR014710">
    <property type="entry name" value="RmlC-like_jellyroll"/>
</dbReference>
<keyword evidence="5" id="KW-0406">Ion transport</keyword>
<evidence type="ECO:0000313" key="10">
    <source>
        <dbReference type="EMBL" id="CAI3980937.1"/>
    </source>
</evidence>
<feature type="transmembrane region" description="Helical" evidence="8">
    <location>
        <begin position="222"/>
        <end position="241"/>
    </location>
</feature>
<dbReference type="Pfam" id="PF00520">
    <property type="entry name" value="Ion_trans"/>
    <property type="match status" value="1"/>
</dbReference>
<evidence type="ECO:0000256" key="6">
    <source>
        <dbReference type="ARBA" id="ARBA00023136"/>
    </source>
</evidence>
<dbReference type="Pfam" id="PF00027">
    <property type="entry name" value="cNMP_binding"/>
    <property type="match status" value="1"/>
</dbReference>
<dbReference type="PANTHER" id="PTHR45689">
    <property type="entry name" value="I[[H]] CHANNEL, ISOFORM E"/>
    <property type="match status" value="1"/>
</dbReference>
<feature type="transmembrane region" description="Helical" evidence="8">
    <location>
        <begin position="145"/>
        <end position="166"/>
    </location>
</feature>
<evidence type="ECO:0000313" key="13">
    <source>
        <dbReference type="Proteomes" id="UP001152797"/>
    </source>
</evidence>
<dbReference type="GO" id="GO:0003254">
    <property type="term" value="P:regulation of membrane depolarization"/>
    <property type="evidence" value="ECO:0007669"/>
    <property type="project" value="TreeGrafter"/>
</dbReference>
<keyword evidence="6 8" id="KW-0472">Membrane</keyword>
<evidence type="ECO:0000313" key="11">
    <source>
        <dbReference type="EMBL" id="CAL1134312.1"/>
    </source>
</evidence>
<evidence type="ECO:0000256" key="4">
    <source>
        <dbReference type="ARBA" id="ARBA00022989"/>
    </source>
</evidence>
<dbReference type="Proteomes" id="UP001152797">
    <property type="component" value="Unassembled WGS sequence"/>
</dbReference>
<dbReference type="PROSITE" id="PS50042">
    <property type="entry name" value="CNMP_BINDING_3"/>
    <property type="match status" value="1"/>
</dbReference>
<proteinExistence type="predicted"/>
<evidence type="ECO:0000259" key="9">
    <source>
        <dbReference type="PROSITE" id="PS50042"/>
    </source>
</evidence>
<evidence type="ECO:0000256" key="1">
    <source>
        <dbReference type="ARBA" id="ARBA00004141"/>
    </source>
</evidence>
<protein>
    <submittedName>
        <fullName evidence="12">Potassium voltage-gated channel subfamily H member 6</fullName>
    </submittedName>
</protein>
<accession>A0A9P1BXD4</accession>
<feature type="transmembrane region" description="Helical" evidence="8">
    <location>
        <begin position="378"/>
        <end position="400"/>
    </location>
</feature>
<evidence type="ECO:0000256" key="2">
    <source>
        <dbReference type="ARBA" id="ARBA00022448"/>
    </source>
</evidence>
<evidence type="ECO:0000256" key="5">
    <source>
        <dbReference type="ARBA" id="ARBA00023065"/>
    </source>
</evidence>
<evidence type="ECO:0000256" key="8">
    <source>
        <dbReference type="SAM" id="Phobius"/>
    </source>
</evidence>
<dbReference type="CDD" id="cd00038">
    <property type="entry name" value="CAP_ED"/>
    <property type="match status" value="1"/>
</dbReference>
<dbReference type="GO" id="GO:0005249">
    <property type="term" value="F:voltage-gated potassium channel activity"/>
    <property type="evidence" value="ECO:0007669"/>
    <property type="project" value="TreeGrafter"/>
</dbReference>
<dbReference type="GO" id="GO:0035725">
    <property type="term" value="P:sodium ion transmembrane transport"/>
    <property type="evidence" value="ECO:0007669"/>
    <property type="project" value="TreeGrafter"/>
</dbReference>
<keyword evidence="4 8" id="KW-1133">Transmembrane helix</keyword>
<organism evidence="10">
    <name type="scientific">Cladocopium goreaui</name>
    <dbReference type="NCBI Taxonomy" id="2562237"/>
    <lineage>
        <taxon>Eukaryota</taxon>
        <taxon>Sar</taxon>
        <taxon>Alveolata</taxon>
        <taxon>Dinophyceae</taxon>
        <taxon>Suessiales</taxon>
        <taxon>Symbiodiniaceae</taxon>
        <taxon>Cladocopium</taxon>
    </lineage>
</organism>
<dbReference type="EMBL" id="CAMXCT010000598">
    <property type="protein sequence ID" value="CAI3980937.1"/>
    <property type="molecule type" value="Genomic_DNA"/>
</dbReference>
<feature type="transmembrane region" description="Helical" evidence="8">
    <location>
        <begin position="292"/>
        <end position="317"/>
    </location>
</feature>
<keyword evidence="2" id="KW-0813">Transport</keyword>
<dbReference type="AlphaFoldDB" id="A0A9P1BXD4"/>
<dbReference type="SUPFAM" id="SSF51206">
    <property type="entry name" value="cAMP-binding domain-like"/>
    <property type="match status" value="1"/>
</dbReference>
<dbReference type="SUPFAM" id="SSF81324">
    <property type="entry name" value="Voltage-gated potassium channels"/>
    <property type="match status" value="1"/>
</dbReference>
<keyword evidence="13" id="KW-1185">Reference proteome</keyword>
<evidence type="ECO:0000256" key="3">
    <source>
        <dbReference type="ARBA" id="ARBA00022692"/>
    </source>
</evidence>
<dbReference type="EMBL" id="CAMXCT020000598">
    <property type="protein sequence ID" value="CAL1134312.1"/>
    <property type="molecule type" value="Genomic_DNA"/>
</dbReference>
<sequence>MAEDFKKVLTDSLKDVERKILAAHQKQVPVELGPGALRTPPRALPVPDPGILPRAEESGRSEDALQGVEDEVTPHSPRHFQLWSTYAKSQSFAMCLKEEDGEDDDLLSSEGGSDDFAKELEQERKLIAQTRSSRWVLSPNSPKRIGWDLAGVAILLYDLIMIPMYTAFPLAPNLFLDMMTGITLGFWTLDILACFCVGYYARDGTLVVSLRKIAKQYILSWFPLDVVIVSIDWVIVLALISEEEGKSAGLMRAGKMLRALRVLRTLRLLRLAKLRQLLNKLQDQVDSEHISVLLDIVKLLILIIFINHFIACAWYLVGCNPPDRSTSWLQVEFDTVNCEDATDQLLLYKYTTSMHWSLTQFTPASMSVQPTNTLERSFAIGVLLFALLVFSSFVASLTGATTSLRKMTGRYSSQLWLLRKFLRQRGITLDLQIRINRYINVVLTTTEKSVQYSDVHLFSMLSGPLHNELRTELNKPRLMVHPFFVHMMDRFESLMRKVCFKVPNQILLSRADILFSAGEEGKSMYILHTGSLDYLQHETRELENVAANEWFCEVVLWTPWVNQGRLRARTESELIELQSEKFREVVSEYPKHLSFMRMYGLQFLAQLHELYLEKDHHLTDLDMKISVSARMTDLLHVELAGDTDDLQTVTSNVSSFIPWQSNKSPQNGHLTQVPRYVRAKSRLKLTTSESGILDEHSPPKDFDQESFDI</sequence>
<gene>
    <name evidence="10" type="ORF">C1SCF055_LOCUS8778</name>
</gene>